<dbReference type="AlphaFoldDB" id="A0A845HJQ0"/>
<keyword evidence="2" id="KW-1185">Reference proteome</keyword>
<protein>
    <submittedName>
        <fullName evidence="1">Uncharacterized protein</fullName>
    </submittedName>
</protein>
<organism evidence="1 2">
    <name type="scientific">Duganella vulcania</name>
    <dbReference type="NCBI Taxonomy" id="2692166"/>
    <lineage>
        <taxon>Bacteria</taxon>
        <taxon>Pseudomonadati</taxon>
        <taxon>Pseudomonadota</taxon>
        <taxon>Betaproteobacteria</taxon>
        <taxon>Burkholderiales</taxon>
        <taxon>Oxalobacteraceae</taxon>
        <taxon>Telluria group</taxon>
        <taxon>Duganella</taxon>
    </lineage>
</organism>
<accession>A0A845HJQ0</accession>
<gene>
    <name evidence="1" type="ORF">GTP81_22775</name>
</gene>
<proteinExistence type="predicted"/>
<dbReference type="RefSeq" id="WP_161091994.1">
    <property type="nucleotide sequence ID" value="NZ_WWCV01000049.1"/>
</dbReference>
<dbReference type="Proteomes" id="UP000484875">
    <property type="component" value="Unassembled WGS sequence"/>
</dbReference>
<reference evidence="1 2" key="1">
    <citation type="submission" date="2019-12" db="EMBL/GenBank/DDBJ databases">
        <title>Novel species isolated from a subtropical stream in China.</title>
        <authorList>
            <person name="Lu H."/>
        </authorList>
    </citation>
    <scope>NUCLEOTIDE SEQUENCE [LARGE SCALE GENOMIC DNA]</scope>
    <source>
        <strain evidence="1 2">FT107W</strain>
    </source>
</reference>
<comment type="caution">
    <text evidence="1">The sequence shown here is derived from an EMBL/GenBank/DDBJ whole genome shotgun (WGS) entry which is preliminary data.</text>
</comment>
<dbReference type="EMBL" id="WWCV01000049">
    <property type="protein sequence ID" value="MYN19572.1"/>
    <property type="molecule type" value="Genomic_DNA"/>
</dbReference>
<sequence length="51" mass="6269">MNNPVDHKQESYAWRMFKESLRLYFLPITGAIRAMKAEMIRSERRRKRLKD</sequence>
<evidence type="ECO:0000313" key="1">
    <source>
        <dbReference type="EMBL" id="MYN19572.1"/>
    </source>
</evidence>
<evidence type="ECO:0000313" key="2">
    <source>
        <dbReference type="Proteomes" id="UP000484875"/>
    </source>
</evidence>
<name>A0A845HJQ0_9BURK</name>